<evidence type="ECO:0000313" key="2">
    <source>
        <dbReference type="Proteomes" id="UP000321419"/>
    </source>
</evidence>
<dbReference type="EMBL" id="BJUM01000019">
    <property type="protein sequence ID" value="GEK55344.1"/>
    <property type="molecule type" value="Genomic_DNA"/>
</dbReference>
<organism evidence="1 2">
    <name type="scientific">Pseudoalteromonas espejiana</name>
    <dbReference type="NCBI Taxonomy" id="28107"/>
    <lineage>
        <taxon>Bacteria</taxon>
        <taxon>Pseudomonadati</taxon>
        <taxon>Pseudomonadota</taxon>
        <taxon>Gammaproteobacteria</taxon>
        <taxon>Alteromonadales</taxon>
        <taxon>Pseudoalteromonadaceae</taxon>
        <taxon>Pseudoalteromonas</taxon>
    </lineage>
</organism>
<protein>
    <submittedName>
        <fullName evidence="1">Uncharacterized protein</fullName>
    </submittedName>
</protein>
<dbReference type="RefSeq" id="WP_089348178.1">
    <property type="nucleotide sequence ID" value="NZ_BJUM01000019.1"/>
</dbReference>
<keyword evidence="2" id="KW-1185">Reference proteome</keyword>
<evidence type="ECO:0000313" key="1">
    <source>
        <dbReference type="EMBL" id="GEK55344.1"/>
    </source>
</evidence>
<comment type="caution">
    <text evidence="1">The sequence shown here is derived from an EMBL/GenBank/DDBJ whole genome shotgun (WGS) entry which is preliminary data.</text>
</comment>
<reference evidence="1 2" key="1">
    <citation type="submission" date="2019-07" db="EMBL/GenBank/DDBJ databases">
        <title>Whole genome shotgun sequence of Pseudoalteromonas espejiana NBRC 102222.</title>
        <authorList>
            <person name="Hosoyama A."/>
            <person name="Uohara A."/>
            <person name="Ohji S."/>
            <person name="Ichikawa N."/>
        </authorList>
    </citation>
    <scope>NUCLEOTIDE SEQUENCE [LARGE SCALE GENOMIC DNA]</scope>
    <source>
        <strain evidence="1 2">NBRC 102222</strain>
    </source>
</reference>
<gene>
    <name evidence="1" type="ORF">PES01_21890</name>
</gene>
<dbReference type="OrthoDB" id="6402419at2"/>
<dbReference type="Proteomes" id="UP000321419">
    <property type="component" value="Unassembled WGS sequence"/>
</dbReference>
<accession>A0A510XWC6</accession>
<proteinExistence type="predicted"/>
<sequence length="361" mass="42610">MEKAIKDNKISDFRDLVNSNSSFVYKTYHNKSGKNQWNIICSCMDWITVAIRYLEHPPGVEENIDVRVMQMFSLISAIDLVSEAITQLHRVFINPRTLPFSGEKECFTNRLFDEDDNSYFKSIRASFGAHPVNLNHSDCKRFASWPYDDHIDNDELTVNLYSNKVGESDLVMVLNSNELFCFLLKRYNYLDVLSQVITKLFNDFKLNLSKQPIETKESNLEQLYILKNESEIRLNNDYYNDVIANLIMVYEVEPLETNLEIKATNYRKSLEPLIDEIKINLQLMNIKDLDNDRLLEPKSDLSRKLSYELGKFYSWLHESRYDPLANHYLKRFNEETDYIYEFKIEDPVNTLFIKTKIMLLD</sequence>
<name>A0A510XWC6_9GAMM</name>
<dbReference type="AlphaFoldDB" id="A0A510XWC6"/>